<evidence type="ECO:0000313" key="5">
    <source>
        <dbReference type="EMBL" id="EDO40803.1"/>
    </source>
</evidence>
<dbReference type="InterPro" id="IPR000859">
    <property type="entry name" value="CUB_dom"/>
</dbReference>
<comment type="caution">
    <text evidence="3">Lacks conserved residue(s) required for the propagation of feature annotation.</text>
</comment>
<sequence>LNASSGTIYSPDYTSQSLYPSDMECMWRITGPSGYIIRITFTVFELEAQIMCAEGDFLRVSEGKEPSSPVLGEFCGRKEPFSVQARGRLMALYFRTNNATEARGFVASY</sequence>
<dbReference type="AlphaFoldDB" id="A7S658"/>
<organism evidence="5 6">
    <name type="scientific">Nematostella vectensis</name>
    <name type="common">Starlet sea anemone</name>
    <dbReference type="NCBI Taxonomy" id="45351"/>
    <lineage>
        <taxon>Eukaryota</taxon>
        <taxon>Metazoa</taxon>
        <taxon>Cnidaria</taxon>
        <taxon>Anthozoa</taxon>
        <taxon>Hexacorallia</taxon>
        <taxon>Actiniaria</taxon>
        <taxon>Edwardsiidae</taxon>
        <taxon>Nematostella</taxon>
    </lineage>
</organism>
<dbReference type="InParanoid" id="A7S658"/>
<gene>
    <name evidence="5" type="ORF">NEMVEDRAFT_v1g29569</name>
</gene>
<dbReference type="Proteomes" id="UP000001593">
    <property type="component" value="Unassembled WGS sequence"/>
</dbReference>
<dbReference type="HOGENOM" id="CLU_103588_4_1_1"/>
<dbReference type="Gene3D" id="2.60.120.290">
    <property type="entry name" value="Spermadhesin, CUB domain"/>
    <property type="match status" value="1"/>
</dbReference>
<dbReference type="OMA" id="ECMWRIT"/>
<evidence type="ECO:0000256" key="3">
    <source>
        <dbReference type="PROSITE-ProRule" id="PRU00059"/>
    </source>
</evidence>
<feature type="non-terminal residue" evidence="5">
    <location>
        <position position="109"/>
    </location>
</feature>
<proteinExistence type="predicted"/>
<dbReference type="STRING" id="45351.A7S658"/>
<dbReference type="PhylomeDB" id="A7S658"/>
<dbReference type="FunFam" id="2.60.120.290:FF:000005">
    <property type="entry name" value="Procollagen C-endopeptidase enhancer 1"/>
    <property type="match status" value="1"/>
</dbReference>
<feature type="non-terminal residue" evidence="5">
    <location>
        <position position="1"/>
    </location>
</feature>
<dbReference type="PANTHER" id="PTHR24251">
    <property type="entry name" value="OVOCHYMASE-RELATED"/>
    <property type="match status" value="1"/>
</dbReference>
<dbReference type="Pfam" id="PF00431">
    <property type="entry name" value="CUB"/>
    <property type="match status" value="1"/>
</dbReference>
<dbReference type="EMBL" id="DS469586">
    <property type="protein sequence ID" value="EDO40803.1"/>
    <property type="molecule type" value="Genomic_DNA"/>
</dbReference>
<dbReference type="SUPFAM" id="SSF49854">
    <property type="entry name" value="Spermadhesin, CUB domain"/>
    <property type="match status" value="1"/>
</dbReference>
<dbReference type="InterPro" id="IPR035914">
    <property type="entry name" value="Sperma_CUB_dom_sf"/>
</dbReference>
<evidence type="ECO:0000313" key="6">
    <source>
        <dbReference type="Proteomes" id="UP000001593"/>
    </source>
</evidence>
<evidence type="ECO:0000256" key="1">
    <source>
        <dbReference type="ARBA" id="ARBA00022737"/>
    </source>
</evidence>
<accession>A7S658</accession>
<evidence type="ECO:0000259" key="4">
    <source>
        <dbReference type="PROSITE" id="PS01180"/>
    </source>
</evidence>
<keyword evidence="6" id="KW-1185">Reference proteome</keyword>
<reference evidence="5 6" key="1">
    <citation type="journal article" date="2007" name="Science">
        <title>Sea anemone genome reveals ancestral eumetazoan gene repertoire and genomic organization.</title>
        <authorList>
            <person name="Putnam N.H."/>
            <person name="Srivastava M."/>
            <person name="Hellsten U."/>
            <person name="Dirks B."/>
            <person name="Chapman J."/>
            <person name="Salamov A."/>
            <person name="Terry A."/>
            <person name="Shapiro H."/>
            <person name="Lindquist E."/>
            <person name="Kapitonov V.V."/>
            <person name="Jurka J."/>
            <person name="Genikhovich G."/>
            <person name="Grigoriev I.V."/>
            <person name="Lucas S.M."/>
            <person name="Steele R.E."/>
            <person name="Finnerty J.R."/>
            <person name="Technau U."/>
            <person name="Martindale M.Q."/>
            <person name="Rokhsar D.S."/>
        </authorList>
    </citation>
    <scope>NUCLEOTIDE SEQUENCE [LARGE SCALE GENOMIC DNA]</scope>
    <source>
        <strain evidence="6">CH2 X CH6</strain>
    </source>
</reference>
<dbReference type="eggNOG" id="KOG3714">
    <property type="taxonomic scope" value="Eukaryota"/>
</dbReference>
<keyword evidence="2" id="KW-1015">Disulfide bond</keyword>
<protein>
    <recommendedName>
        <fullName evidence="4">CUB domain-containing protein</fullName>
    </recommendedName>
</protein>
<name>A7S658_NEMVE</name>
<dbReference type="SMART" id="SM00042">
    <property type="entry name" value="CUB"/>
    <property type="match status" value="1"/>
</dbReference>
<dbReference type="PROSITE" id="PS01180">
    <property type="entry name" value="CUB"/>
    <property type="match status" value="1"/>
</dbReference>
<evidence type="ECO:0000256" key="2">
    <source>
        <dbReference type="ARBA" id="ARBA00023157"/>
    </source>
</evidence>
<feature type="domain" description="CUB" evidence="4">
    <location>
        <begin position="1"/>
        <end position="109"/>
    </location>
</feature>
<keyword evidence="1" id="KW-0677">Repeat</keyword>
<dbReference type="KEGG" id="nve:5512532"/>
<dbReference type="PANTHER" id="PTHR24251:SF40">
    <property type="entry name" value="CUB DOMAIN-CONTAINING PROTEIN"/>
    <property type="match status" value="1"/>
</dbReference>
<dbReference type="CDD" id="cd00041">
    <property type="entry name" value="CUB"/>
    <property type="match status" value="1"/>
</dbReference>